<proteinExistence type="predicted"/>
<reference evidence="1" key="1">
    <citation type="submission" date="2014-11" db="EMBL/GenBank/DDBJ databases">
        <authorList>
            <person name="Amaro Gonzalez C."/>
        </authorList>
    </citation>
    <scope>NUCLEOTIDE SEQUENCE</scope>
</reference>
<evidence type="ECO:0000313" key="1">
    <source>
        <dbReference type="EMBL" id="JAH66751.1"/>
    </source>
</evidence>
<name>A0A0E9ULY0_ANGAN</name>
<dbReference type="EMBL" id="GBXM01041826">
    <property type="protein sequence ID" value="JAH66751.1"/>
    <property type="molecule type" value="Transcribed_RNA"/>
</dbReference>
<sequence>MWLGQCHLFL</sequence>
<protein>
    <submittedName>
        <fullName evidence="1">Uncharacterized protein</fullName>
    </submittedName>
</protein>
<accession>A0A0E9ULY0</accession>
<dbReference type="EMBL" id="GBXM01033331">
    <property type="protein sequence ID" value="JAH75246.1"/>
    <property type="molecule type" value="Transcribed_RNA"/>
</dbReference>
<reference evidence="1" key="2">
    <citation type="journal article" date="2015" name="Fish Shellfish Immunol.">
        <title>Early steps in the European eel (Anguilla anguilla)-Vibrio vulnificus interaction in the gills: Role of the RtxA13 toxin.</title>
        <authorList>
            <person name="Callol A."/>
            <person name="Pajuelo D."/>
            <person name="Ebbesson L."/>
            <person name="Teles M."/>
            <person name="MacKenzie S."/>
            <person name="Amaro C."/>
        </authorList>
    </citation>
    <scope>NUCLEOTIDE SEQUENCE</scope>
</reference>
<organism evidence="1">
    <name type="scientific">Anguilla anguilla</name>
    <name type="common">European freshwater eel</name>
    <name type="synonym">Muraena anguilla</name>
    <dbReference type="NCBI Taxonomy" id="7936"/>
    <lineage>
        <taxon>Eukaryota</taxon>
        <taxon>Metazoa</taxon>
        <taxon>Chordata</taxon>
        <taxon>Craniata</taxon>
        <taxon>Vertebrata</taxon>
        <taxon>Euteleostomi</taxon>
        <taxon>Actinopterygii</taxon>
        <taxon>Neopterygii</taxon>
        <taxon>Teleostei</taxon>
        <taxon>Anguilliformes</taxon>
        <taxon>Anguillidae</taxon>
        <taxon>Anguilla</taxon>
    </lineage>
</organism>